<dbReference type="Pfam" id="PF03033">
    <property type="entry name" value="Glyco_transf_28"/>
    <property type="match status" value="1"/>
</dbReference>
<protein>
    <submittedName>
        <fullName evidence="3">UDP:flavonoid glycosyltransferase YjiC (YdhE family)</fullName>
    </submittedName>
</protein>
<evidence type="ECO:0000259" key="2">
    <source>
        <dbReference type="Pfam" id="PF06722"/>
    </source>
</evidence>
<dbReference type="EMBL" id="JACHXF010000003">
    <property type="protein sequence ID" value="MBB3094157.1"/>
    <property type="molecule type" value="Genomic_DNA"/>
</dbReference>
<sequence>MAHIVIVGIGTRGDVVPLAALGAALAAGGDRVTVVTHASLRAHVDEAGLGFAALPVEFGAGRPLSSARFARLLAARWPDVGEAVLAASRDADLLLLSPMGWLGYHVAQATGARSMGVFLQPLEPTVAFPPPLLTTRSLGGWGNRAAAHAFRVLGQMPFARANAAFRRRLGLPPLGSAAMFRQADEERWPVLYGFSPSVVPAPPDWPPYRPITGYWWPRVTGGLSPALRRFLDDGDPPVFIGFGSLDAPRLRAVVEETATRLGRRVVVQTGAAGLTAAQRNVLVVGDEPHELLFPRTAMVVHHGGAGTTAAAMRAGVPSVIVPFTADQPFWAHRAVALGAAPAPIPLRRATPRKLRDAIAVADSYRTGAAALSRSLAAEDGIAAAVAEIRREMLPVQ</sequence>
<dbReference type="Gene3D" id="3.40.50.2000">
    <property type="entry name" value="Glycogen Phosphorylase B"/>
    <property type="match status" value="2"/>
</dbReference>
<comment type="caution">
    <text evidence="3">The sequence shown here is derived from an EMBL/GenBank/DDBJ whole genome shotgun (WGS) entry which is preliminary data.</text>
</comment>
<dbReference type="PANTHER" id="PTHR48050:SF13">
    <property type="entry name" value="STEROL 3-BETA-GLUCOSYLTRANSFERASE UGT80A2"/>
    <property type="match status" value="1"/>
</dbReference>
<keyword evidence="4" id="KW-1185">Reference proteome</keyword>
<evidence type="ECO:0000259" key="1">
    <source>
        <dbReference type="Pfam" id="PF03033"/>
    </source>
</evidence>
<dbReference type="InterPro" id="IPR010610">
    <property type="entry name" value="EryCIII-like_C"/>
</dbReference>
<dbReference type="InterPro" id="IPR050426">
    <property type="entry name" value="Glycosyltransferase_28"/>
</dbReference>
<reference evidence="3 4" key="1">
    <citation type="submission" date="2020-08" db="EMBL/GenBank/DDBJ databases">
        <title>Genomic Encyclopedia of Type Strains, Phase III (KMG-III): the genomes of soil and plant-associated and newly described type strains.</title>
        <authorList>
            <person name="Whitman W."/>
        </authorList>
    </citation>
    <scope>NUCLEOTIDE SEQUENCE [LARGE SCALE GENOMIC DNA]</scope>
    <source>
        <strain evidence="3 4">CECT 3287</strain>
    </source>
</reference>
<name>A0A7W5AD88_9ACTN</name>
<gene>
    <name evidence="3" type="ORF">FHR83_001809</name>
</gene>
<evidence type="ECO:0000313" key="3">
    <source>
        <dbReference type="EMBL" id="MBB3094157.1"/>
    </source>
</evidence>
<dbReference type="CDD" id="cd03784">
    <property type="entry name" value="GT1_Gtf-like"/>
    <property type="match status" value="1"/>
</dbReference>
<dbReference type="InterPro" id="IPR004276">
    <property type="entry name" value="GlycoTrans_28_N"/>
</dbReference>
<dbReference type="Pfam" id="PF06722">
    <property type="entry name" value="EryCIII-like_C"/>
    <property type="match status" value="1"/>
</dbReference>
<dbReference type="AlphaFoldDB" id="A0A7W5AD88"/>
<organism evidence="3 4">
    <name type="scientific">Actinoplanes campanulatus</name>
    <dbReference type="NCBI Taxonomy" id="113559"/>
    <lineage>
        <taxon>Bacteria</taxon>
        <taxon>Bacillati</taxon>
        <taxon>Actinomycetota</taxon>
        <taxon>Actinomycetes</taxon>
        <taxon>Micromonosporales</taxon>
        <taxon>Micromonosporaceae</taxon>
        <taxon>Actinoplanes</taxon>
    </lineage>
</organism>
<accession>A0A7W5AD88</accession>
<dbReference type="InterPro" id="IPR002213">
    <property type="entry name" value="UDP_glucos_trans"/>
</dbReference>
<keyword evidence="3" id="KW-0808">Transferase</keyword>
<evidence type="ECO:0000313" key="4">
    <source>
        <dbReference type="Proteomes" id="UP000590749"/>
    </source>
</evidence>
<dbReference type="GO" id="GO:0033072">
    <property type="term" value="P:vancomycin biosynthetic process"/>
    <property type="evidence" value="ECO:0007669"/>
    <property type="project" value="UniProtKB-ARBA"/>
</dbReference>
<feature type="domain" description="Erythromycin biosynthesis protein CIII-like C-terminal" evidence="2">
    <location>
        <begin position="271"/>
        <end position="378"/>
    </location>
</feature>
<dbReference type="FunFam" id="3.40.50.2000:FF:000009">
    <property type="entry name" value="Sterol 3-beta-glucosyltransferase UGT80A2"/>
    <property type="match status" value="1"/>
</dbReference>
<dbReference type="PANTHER" id="PTHR48050">
    <property type="entry name" value="STEROL 3-BETA-GLUCOSYLTRANSFERASE"/>
    <property type="match status" value="1"/>
</dbReference>
<dbReference type="GO" id="GO:0005975">
    <property type="term" value="P:carbohydrate metabolic process"/>
    <property type="evidence" value="ECO:0007669"/>
    <property type="project" value="InterPro"/>
</dbReference>
<feature type="domain" description="Glycosyltransferase family 28 N-terminal" evidence="1">
    <location>
        <begin position="4"/>
        <end position="74"/>
    </location>
</feature>
<dbReference type="RefSeq" id="WP_183218467.1">
    <property type="nucleotide sequence ID" value="NZ_BMPW01000024.1"/>
</dbReference>
<dbReference type="GO" id="GO:0008194">
    <property type="term" value="F:UDP-glycosyltransferase activity"/>
    <property type="evidence" value="ECO:0007669"/>
    <property type="project" value="InterPro"/>
</dbReference>
<dbReference type="SUPFAM" id="SSF53756">
    <property type="entry name" value="UDP-Glycosyltransferase/glycogen phosphorylase"/>
    <property type="match status" value="1"/>
</dbReference>
<dbReference type="GO" id="GO:0016758">
    <property type="term" value="F:hexosyltransferase activity"/>
    <property type="evidence" value="ECO:0007669"/>
    <property type="project" value="InterPro"/>
</dbReference>
<dbReference type="Proteomes" id="UP000590749">
    <property type="component" value="Unassembled WGS sequence"/>
</dbReference>
<proteinExistence type="predicted"/>